<evidence type="ECO:0000259" key="3">
    <source>
        <dbReference type="PROSITE" id="PS50801"/>
    </source>
</evidence>
<protein>
    <recommendedName>
        <fullName evidence="2">Anti-sigma factor antagonist</fullName>
    </recommendedName>
</protein>
<dbReference type="RefSeq" id="WP_026417128.1">
    <property type="nucleotide sequence ID" value="NZ_AUBJ02000001.1"/>
</dbReference>
<sequence>MTTRPMVDEADGDTWDLRLRHGLRYGWVVVEVVGELDTTNAEMFWGFLADCLRTGATRMVVDLGNVDFVGRAGVYALVSTYQRLRRRGGELNVISDDANTLRRFHQAGLGTLITVLPSVPWPSDAPAGPPSP</sequence>
<comment type="caution">
    <text evidence="4">The sequence shown here is derived from an EMBL/GenBank/DDBJ whole genome shotgun (WGS) entry which is preliminary data.</text>
</comment>
<dbReference type="PANTHER" id="PTHR33495:SF2">
    <property type="entry name" value="ANTI-SIGMA FACTOR ANTAGONIST TM_1081-RELATED"/>
    <property type="match status" value="1"/>
</dbReference>
<reference evidence="4 5" key="2">
    <citation type="submission" date="2022-06" db="EMBL/GenBank/DDBJ databases">
        <title>Genomic Encyclopedia of Type Strains, Phase I: the one thousand microbial genomes (KMG-I) project.</title>
        <authorList>
            <person name="Kyrpides N."/>
        </authorList>
    </citation>
    <scope>NUCLEOTIDE SEQUENCE [LARGE SCALE GENOMIC DNA]</scope>
    <source>
        <strain evidence="4 5">DSM 43889</strain>
    </source>
</reference>
<dbReference type="NCBIfam" id="TIGR00377">
    <property type="entry name" value="ant_ant_sig"/>
    <property type="match status" value="1"/>
</dbReference>
<dbReference type="SUPFAM" id="SSF52091">
    <property type="entry name" value="SpoIIaa-like"/>
    <property type="match status" value="1"/>
</dbReference>
<dbReference type="Gene3D" id="3.30.750.24">
    <property type="entry name" value="STAS domain"/>
    <property type="match status" value="1"/>
</dbReference>
<evidence type="ECO:0000256" key="2">
    <source>
        <dbReference type="RuleBase" id="RU003749"/>
    </source>
</evidence>
<dbReference type="EMBL" id="AUBJ02000001">
    <property type="protein sequence ID" value="MCP2332046.1"/>
    <property type="molecule type" value="Genomic_DNA"/>
</dbReference>
<dbReference type="Pfam" id="PF01740">
    <property type="entry name" value="STAS"/>
    <property type="match status" value="1"/>
</dbReference>
<comment type="similarity">
    <text evidence="1 2">Belongs to the anti-sigma-factor antagonist family.</text>
</comment>
<evidence type="ECO:0000313" key="4">
    <source>
        <dbReference type="EMBL" id="MCP2332046.1"/>
    </source>
</evidence>
<dbReference type="InterPro" id="IPR002645">
    <property type="entry name" value="STAS_dom"/>
</dbReference>
<reference evidence="4 5" key="1">
    <citation type="submission" date="2013-07" db="EMBL/GenBank/DDBJ databases">
        <authorList>
            <consortium name="DOE Joint Genome Institute"/>
            <person name="Reeve W."/>
            <person name="Huntemann M."/>
            <person name="Han J."/>
            <person name="Chen A."/>
            <person name="Kyrpides N."/>
            <person name="Mavromatis K."/>
            <person name="Markowitz V."/>
            <person name="Palaniappan K."/>
            <person name="Ivanova N."/>
            <person name="Schaumberg A."/>
            <person name="Pati A."/>
            <person name="Liolios K."/>
            <person name="Nordberg H.P."/>
            <person name="Cantor M.N."/>
            <person name="Hua S.X."/>
            <person name="Woyke T."/>
        </authorList>
    </citation>
    <scope>NUCLEOTIDE SEQUENCE [LARGE SCALE GENOMIC DNA]</scope>
    <source>
        <strain evidence="4 5">DSM 43889</strain>
    </source>
</reference>
<proteinExistence type="inferred from homology"/>
<evidence type="ECO:0000313" key="5">
    <source>
        <dbReference type="Proteomes" id="UP000791080"/>
    </source>
</evidence>
<name>A0ABT1JHQ5_ACTCY</name>
<dbReference type="PROSITE" id="PS50801">
    <property type="entry name" value="STAS"/>
    <property type="match status" value="1"/>
</dbReference>
<organism evidence="4 5">
    <name type="scientific">Actinoalloteichus caeruleus DSM 43889</name>
    <dbReference type="NCBI Taxonomy" id="1120930"/>
    <lineage>
        <taxon>Bacteria</taxon>
        <taxon>Bacillati</taxon>
        <taxon>Actinomycetota</taxon>
        <taxon>Actinomycetes</taxon>
        <taxon>Pseudonocardiales</taxon>
        <taxon>Pseudonocardiaceae</taxon>
        <taxon>Actinoalloteichus</taxon>
        <taxon>Actinoalloteichus cyanogriseus</taxon>
    </lineage>
</organism>
<feature type="domain" description="STAS" evidence="3">
    <location>
        <begin position="26"/>
        <end position="109"/>
    </location>
</feature>
<dbReference type="CDD" id="cd07043">
    <property type="entry name" value="STAS_anti-anti-sigma_factors"/>
    <property type="match status" value="1"/>
</dbReference>
<dbReference type="Proteomes" id="UP000791080">
    <property type="component" value="Unassembled WGS sequence"/>
</dbReference>
<dbReference type="InterPro" id="IPR003658">
    <property type="entry name" value="Anti-sigma_ant"/>
</dbReference>
<gene>
    <name evidence="4" type="ORF">G443_002316</name>
</gene>
<keyword evidence="5" id="KW-1185">Reference proteome</keyword>
<dbReference type="PANTHER" id="PTHR33495">
    <property type="entry name" value="ANTI-SIGMA FACTOR ANTAGONIST TM_1081-RELATED-RELATED"/>
    <property type="match status" value="1"/>
</dbReference>
<accession>A0ABT1JHQ5</accession>
<evidence type="ECO:0000256" key="1">
    <source>
        <dbReference type="ARBA" id="ARBA00009013"/>
    </source>
</evidence>
<dbReference type="InterPro" id="IPR036513">
    <property type="entry name" value="STAS_dom_sf"/>
</dbReference>